<reference evidence="2 3" key="1">
    <citation type="submission" date="2016-12" db="EMBL/GenBank/DDBJ databases">
        <authorList>
            <person name="Song W.-J."/>
            <person name="Kurnit D.M."/>
        </authorList>
    </citation>
    <scope>NUCLEOTIDE SEQUENCE [LARGE SCALE GENOMIC DNA]</scope>
    <source>
        <strain evidence="2 3">175</strain>
    </source>
</reference>
<keyword evidence="3" id="KW-1185">Reference proteome</keyword>
<name>A0A1Y6CT92_9GAMM</name>
<protein>
    <submittedName>
        <fullName evidence="2">Uncharacterized protein</fullName>
    </submittedName>
</protein>
<dbReference type="RefSeq" id="WP_085209984.1">
    <property type="nucleotide sequence ID" value="NZ_FXAM01000001.1"/>
</dbReference>
<sequence>MDLNSLLAGKQARIVAGGLAAAVGYVMMYPDLLGIPLENATLLPGVPFDLFGGIVFALGIFLIAKAMQAD</sequence>
<dbReference type="STRING" id="1760988.SAMN02949497_0701"/>
<dbReference type="Proteomes" id="UP000192923">
    <property type="component" value="Unassembled WGS sequence"/>
</dbReference>
<accession>A0A1Y6CT92</accession>
<dbReference type="EMBL" id="FXAM01000001">
    <property type="protein sequence ID" value="SMF93420.1"/>
    <property type="molecule type" value="Genomic_DNA"/>
</dbReference>
<feature type="transmembrane region" description="Helical" evidence="1">
    <location>
        <begin position="12"/>
        <end position="30"/>
    </location>
</feature>
<keyword evidence="1" id="KW-1133">Transmembrane helix</keyword>
<evidence type="ECO:0000313" key="3">
    <source>
        <dbReference type="Proteomes" id="UP000192923"/>
    </source>
</evidence>
<gene>
    <name evidence="2" type="ORF">SAMN02949497_0701</name>
</gene>
<organism evidence="2 3">
    <name type="scientific">Methylomagnum ishizawai</name>
    <dbReference type="NCBI Taxonomy" id="1760988"/>
    <lineage>
        <taxon>Bacteria</taxon>
        <taxon>Pseudomonadati</taxon>
        <taxon>Pseudomonadota</taxon>
        <taxon>Gammaproteobacteria</taxon>
        <taxon>Methylococcales</taxon>
        <taxon>Methylococcaceae</taxon>
        <taxon>Methylomagnum</taxon>
    </lineage>
</organism>
<keyword evidence="1" id="KW-0812">Transmembrane</keyword>
<evidence type="ECO:0000256" key="1">
    <source>
        <dbReference type="SAM" id="Phobius"/>
    </source>
</evidence>
<proteinExistence type="predicted"/>
<feature type="transmembrane region" description="Helical" evidence="1">
    <location>
        <begin position="42"/>
        <end position="64"/>
    </location>
</feature>
<keyword evidence="1" id="KW-0472">Membrane</keyword>
<evidence type="ECO:0000313" key="2">
    <source>
        <dbReference type="EMBL" id="SMF93420.1"/>
    </source>
</evidence>
<dbReference type="AlphaFoldDB" id="A0A1Y6CT92"/>